<evidence type="ECO:0000256" key="10">
    <source>
        <dbReference type="HAMAP-Rule" id="MF_03018"/>
    </source>
</evidence>
<dbReference type="HAMAP" id="MF_01971">
    <property type="entry name" value="Kynurenine_monooxygenase"/>
    <property type="match status" value="1"/>
</dbReference>
<keyword evidence="7 10" id="KW-0503">Monooxygenase</keyword>
<dbReference type="Proteomes" id="UP000005237">
    <property type="component" value="Unassembled WGS sequence"/>
</dbReference>
<name>A0A8R1DEL4_CAEJA</name>
<evidence type="ECO:0000256" key="7">
    <source>
        <dbReference type="ARBA" id="ARBA00023033"/>
    </source>
</evidence>
<evidence type="ECO:0000256" key="4">
    <source>
        <dbReference type="ARBA" id="ARBA00022827"/>
    </source>
</evidence>
<evidence type="ECO:0000313" key="12">
    <source>
        <dbReference type="EnsemblMetazoa" id="CJA00426.1"/>
    </source>
</evidence>
<evidence type="ECO:0000256" key="3">
    <source>
        <dbReference type="ARBA" id="ARBA00022642"/>
    </source>
</evidence>
<dbReference type="EnsemblMetazoa" id="CJA00426.1">
    <property type="protein sequence ID" value="CJA00426.1"/>
    <property type="gene ID" value="WBGene00119630"/>
</dbReference>
<dbReference type="Pfam" id="PF01494">
    <property type="entry name" value="FAD_binding_3"/>
    <property type="match status" value="1"/>
</dbReference>
<organism evidence="12 13">
    <name type="scientific">Caenorhabditis japonica</name>
    <dbReference type="NCBI Taxonomy" id="281687"/>
    <lineage>
        <taxon>Eukaryota</taxon>
        <taxon>Metazoa</taxon>
        <taxon>Ecdysozoa</taxon>
        <taxon>Nematoda</taxon>
        <taxon>Chromadorea</taxon>
        <taxon>Rhabditida</taxon>
        <taxon>Rhabditina</taxon>
        <taxon>Rhabditomorpha</taxon>
        <taxon>Rhabditoidea</taxon>
        <taxon>Rhabditidae</taxon>
        <taxon>Peloderinae</taxon>
        <taxon>Caenorhabditis</taxon>
    </lineage>
</organism>
<dbReference type="SUPFAM" id="SSF51905">
    <property type="entry name" value="FAD/NAD(P)-binding domain"/>
    <property type="match status" value="1"/>
</dbReference>
<dbReference type="PANTHER" id="PTHR46028:SF2">
    <property type="entry name" value="KYNURENINE 3-MONOOXYGENASE"/>
    <property type="match status" value="1"/>
</dbReference>
<evidence type="ECO:0000256" key="1">
    <source>
        <dbReference type="ARBA" id="ARBA00001974"/>
    </source>
</evidence>
<accession>A0A8R1DEL4</accession>
<dbReference type="GO" id="GO:0019805">
    <property type="term" value="P:quinolinate biosynthetic process"/>
    <property type="evidence" value="ECO:0007669"/>
    <property type="project" value="UniProtKB-UniRule"/>
</dbReference>
<dbReference type="GO" id="GO:0043420">
    <property type="term" value="P:anthranilate metabolic process"/>
    <property type="evidence" value="ECO:0007669"/>
    <property type="project" value="UniProtKB-UniRule"/>
</dbReference>
<dbReference type="Gene3D" id="3.50.50.60">
    <property type="entry name" value="FAD/NAD(P)-binding domain"/>
    <property type="match status" value="1"/>
</dbReference>
<evidence type="ECO:0000256" key="6">
    <source>
        <dbReference type="ARBA" id="ARBA00023002"/>
    </source>
</evidence>
<dbReference type="GO" id="GO:0070189">
    <property type="term" value="P:kynurenine metabolic process"/>
    <property type="evidence" value="ECO:0007669"/>
    <property type="project" value="TreeGrafter"/>
</dbReference>
<dbReference type="GO" id="GO:0004502">
    <property type="term" value="F:kynurenine 3-monooxygenase activity"/>
    <property type="evidence" value="ECO:0007669"/>
    <property type="project" value="UniProtKB-UniRule"/>
</dbReference>
<dbReference type="InterPro" id="IPR002938">
    <property type="entry name" value="FAD-bd"/>
</dbReference>
<dbReference type="AlphaFoldDB" id="A0A8R1DEL4"/>
<feature type="domain" description="FAD-binding" evidence="11">
    <location>
        <begin position="3"/>
        <end position="368"/>
    </location>
</feature>
<dbReference type="GO" id="GO:0034354">
    <property type="term" value="P:'de novo' NAD+ biosynthetic process from L-tryptophan"/>
    <property type="evidence" value="ECO:0007669"/>
    <property type="project" value="UniProtKB-UniRule"/>
</dbReference>
<evidence type="ECO:0000259" key="11">
    <source>
        <dbReference type="Pfam" id="PF01494"/>
    </source>
</evidence>
<reference evidence="13" key="1">
    <citation type="submission" date="2010-08" db="EMBL/GenBank/DDBJ databases">
        <authorList>
            <consortium name="Caenorhabditis japonica Sequencing Consortium"/>
            <person name="Wilson R.K."/>
        </authorList>
    </citation>
    <scope>NUCLEOTIDE SEQUENCE [LARGE SCALE GENOMIC DNA]</scope>
    <source>
        <strain evidence="13">DF5081</strain>
    </source>
</reference>
<comment type="catalytic activity">
    <reaction evidence="9 10">
        <text>L-kynurenine + NADPH + O2 + H(+) = 3-hydroxy-L-kynurenine + NADP(+) + H2O</text>
        <dbReference type="Rhea" id="RHEA:20545"/>
        <dbReference type="ChEBI" id="CHEBI:15377"/>
        <dbReference type="ChEBI" id="CHEBI:15378"/>
        <dbReference type="ChEBI" id="CHEBI:15379"/>
        <dbReference type="ChEBI" id="CHEBI:57783"/>
        <dbReference type="ChEBI" id="CHEBI:57959"/>
        <dbReference type="ChEBI" id="CHEBI:58125"/>
        <dbReference type="ChEBI" id="CHEBI:58349"/>
        <dbReference type="EC" id="1.14.13.9"/>
    </reaction>
</comment>
<reference evidence="12" key="2">
    <citation type="submission" date="2022-06" db="UniProtKB">
        <authorList>
            <consortium name="EnsemblMetazoa"/>
        </authorList>
    </citation>
    <scope>IDENTIFICATION</scope>
    <source>
        <strain evidence="12">DF5081</strain>
    </source>
</reference>
<keyword evidence="10" id="KW-0472">Membrane</keyword>
<keyword evidence="8 10" id="KW-0496">Mitochondrion</keyword>
<dbReference type="EC" id="1.14.13.9" evidence="10"/>
<keyword evidence="6 10" id="KW-0560">Oxidoreductase</keyword>
<dbReference type="PRINTS" id="PR00420">
    <property type="entry name" value="RNGMNOXGNASE"/>
</dbReference>
<dbReference type="InterPro" id="IPR036188">
    <property type="entry name" value="FAD/NAD-bd_sf"/>
</dbReference>
<comment type="similarity">
    <text evidence="10">Belongs to the aromatic-ring hydroxylase family. KMO subfamily.</text>
</comment>
<evidence type="ECO:0000256" key="5">
    <source>
        <dbReference type="ARBA" id="ARBA00022857"/>
    </source>
</evidence>
<comment type="function">
    <text evidence="10">Catalyzes the hydroxylation of L-kynurenine (L-Kyn) to form 3-hydroxy-L-kynurenine (L-3OHKyn). Required for synthesis of quinolinic acid.</text>
</comment>
<evidence type="ECO:0000256" key="8">
    <source>
        <dbReference type="ARBA" id="ARBA00023128"/>
    </source>
</evidence>
<proteinExistence type="inferred from homology"/>
<protein>
    <recommendedName>
        <fullName evidence="10">Kynurenine 3-monooxygenase</fullName>
        <ecNumber evidence="10">1.14.13.9</ecNumber>
    </recommendedName>
    <alternativeName>
        <fullName evidence="10">Kynurenine 3-hydroxylase</fullName>
    </alternativeName>
</protein>
<keyword evidence="2 10" id="KW-0285">Flavoprotein</keyword>
<comment type="subcellular location">
    <subcellularLocation>
        <location evidence="10">Mitochondrion</location>
    </subcellularLocation>
    <subcellularLocation>
        <location evidence="10">Membrane</location>
        <topology evidence="10">Multi-pass membrane protein</topology>
    </subcellularLocation>
</comment>
<dbReference type="FunFam" id="3.50.50.60:FF:000129">
    <property type="entry name" value="Kynurenine 3-monooxygenase"/>
    <property type="match status" value="1"/>
</dbReference>
<keyword evidence="13" id="KW-1185">Reference proteome</keyword>
<dbReference type="GO" id="GO:0071949">
    <property type="term" value="F:FAD binding"/>
    <property type="evidence" value="ECO:0007669"/>
    <property type="project" value="InterPro"/>
</dbReference>
<evidence type="ECO:0000256" key="9">
    <source>
        <dbReference type="ARBA" id="ARBA00047818"/>
    </source>
</evidence>
<dbReference type="OMA" id="REFMFIA"/>
<evidence type="ECO:0000313" key="13">
    <source>
        <dbReference type="Proteomes" id="UP000005237"/>
    </source>
</evidence>
<keyword evidence="4 10" id="KW-0274">FAD</keyword>
<keyword evidence="5 10" id="KW-0521">NADP</keyword>
<keyword evidence="3 10" id="KW-0662">Pyridine nucleotide biosynthesis</keyword>
<dbReference type="GO" id="GO:0005741">
    <property type="term" value="C:mitochondrial outer membrane"/>
    <property type="evidence" value="ECO:0007669"/>
    <property type="project" value="TreeGrafter"/>
</dbReference>
<comment type="pathway">
    <text evidence="10">Cofactor biosynthesis; NAD(+) biosynthesis; quinolinate from L-kynurenine: step 1/3.</text>
</comment>
<dbReference type="PANTHER" id="PTHR46028">
    <property type="entry name" value="KYNURENINE 3-MONOOXYGENASE"/>
    <property type="match status" value="1"/>
</dbReference>
<evidence type="ECO:0000256" key="2">
    <source>
        <dbReference type="ARBA" id="ARBA00022630"/>
    </source>
</evidence>
<sequence>MPTVVIAGAGLVGALNACFFAQKGWNVVVYEFRRDIRTMKHVQGRSINLALSNRGKAALEAVGLKEYIVQQGVPMYARLVHNKDGKTFSRQPYGKPGEHIVSINRRHLNEVMITQAEKSPNVKFFFEHKVKSVDYEKKQLVVQCTSQPSRIPTFGNKASQPEEHPEIHVEADLILACDGAYSAVRRSLMTIPRFDFVQEYIEHGYVELNILAKNNEFAFEENVFHLWPRGHLTLIALANRDKTFTVTIFAPYAEFEKHMSNTEDVFAFFQENFPDAFELLGREHIADTFSRVKPQPLVSVKCSPHSFFGNLVLMGDAAHAMVPFYGQGMNCGFEDCLVLSETLEEFGDDIETAIKAYSDRRVPDAHSINDLAMYNYEELKDLVNRNSYKLRKMFDTFMNNLLPNTWYPLYSMVTFTRIPYHEVVERRQRQDEIVSKMLKTTSTLALIGAAIGVYMQRGRIGL</sequence>
<dbReference type="GO" id="GO:0006569">
    <property type="term" value="P:L-tryptophan catabolic process"/>
    <property type="evidence" value="ECO:0007669"/>
    <property type="project" value="UniProtKB-UniRule"/>
</dbReference>
<comment type="cofactor">
    <cofactor evidence="1 10">
        <name>FAD</name>
        <dbReference type="ChEBI" id="CHEBI:57692"/>
    </cofactor>
</comment>
<dbReference type="InterPro" id="IPR027545">
    <property type="entry name" value="Kynurenine_monooxygenase"/>
</dbReference>